<keyword evidence="6" id="KW-1185">Reference proteome</keyword>
<dbReference type="GO" id="GO:0003700">
    <property type="term" value="F:DNA-binding transcription factor activity"/>
    <property type="evidence" value="ECO:0007669"/>
    <property type="project" value="InterPro"/>
</dbReference>
<dbReference type="InterPro" id="IPR020449">
    <property type="entry name" value="Tscrpt_reg_AraC-type_HTH"/>
</dbReference>
<dbReference type="PANTHER" id="PTHR43280">
    <property type="entry name" value="ARAC-FAMILY TRANSCRIPTIONAL REGULATOR"/>
    <property type="match status" value="1"/>
</dbReference>
<dbReference type="InterPro" id="IPR018062">
    <property type="entry name" value="HTH_AraC-typ_CS"/>
</dbReference>
<evidence type="ECO:0000259" key="4">
    <source>
        <dbReference type="PROSITE" id="PS01124"/>
    </source>
</evidence>
<sequence>MIKNNILNSSENLIYTRIKRDPFFNMPEAHYHPYHELYYLISGSRKFFIDHRIYNVNKGDLIVIPKEHIHRTTYMSNMTHERIVIEYHDHLLLPLYQNYDTEMLSDILMPNQISIPLNRRTYMEDLFSKIEREYLSLDEFSSLLLQNYMTELLTFLIRCQKRTNTPSQHLSATDTLIENAAQYIFHNYEKVLTLDSVAAKYNMSPSHFSKKFKTITGFGFKEYLNSIRIKKAEKLLLETNLSITEIALQCGYNDSNYFGDAFKKEKGVSPKKYRSGKGYV</sequence>
<dbReference type="STRING" id="37658.SAMN05661086_01791"/>
<organism evidence="5 6">
    <name type="scientific">Anaeromicropila populeti</name>
    <dbReference type="NCBI Taxonomy" id="37658"/>
    <lineage>
        <taxon>Bacteria</taxon>
        <taxon>Bacillati</taxon>
        <taxon>Bacillota</taxon>
        <taxon>Clostridia</taxon>
        <taxon>Lachnospirales</taxon>
        <taxon>Lachnospiraceae</taxon>
        <taxon>Anaeromicropila</taxon>
    </lineage>
</organism>
<reference evidence="5 6" key="1">
    <citation type="submission" date="2016-10" db="EMBL/GenBank/DDBJ databases">
        <authorList>
            <person name="de Groot N.N."/>
        </authorList>
    </citation>
    <scope>NUCLEOTIDE SEQUENCE [LARGE SCALE GENOMIC DNA]</scope>
    <source>
        <strain evidence="5 6">743A</strain>
    </source>
</reference>
<dbReference type="SMART" id="SM00342">
    <property type="entry name" value="HTH_ARAC"/>
    <property type="match status" value="1"/>
</dbReference>
<dbReference type="GO" id="GO:0043565">
    <property type="term" value="F:sequence-specific DNA binding"/>
    <property type="evidence" value="ECO:0007669"/>
    <property type="project" value="InterPro"/>
</dbReference>
<evidence type="ECO:0000256" key="1">
    <source>
        <dbReference type="ARBA" id="ARBA00023015"/>
    </source>
</evidence>
<dbReference type="PANTHER" id="PTHR43280:SF28">
    <property type="entry name" value="HTH-TYPE TRANSCRIPTIONAL ACTIVATOR RHAS"/>
    <property type="match status" value="1"/>
</dbReference>
<evidence type="ECO:0000256" key="2">
    <source>
        <dbReference type="ARBA" id="ARBA00023125"/>
    </source>
</evidence>
<dbReference type="Gene3D" id="2.60.120.10">
    <property type="entry name" value="Jelly Rolls"/>
    <property type="match status" value="1"/>
</dbReference>
<dbReference type="Proteomes" id="UP000199659">
    <property type="component" value="Unassembled WGS sequence"/>
</dbReference>
<dbReference type="InterPro" id="IPR014710">
    <property type="entry name" value="RmlC-like_jellyroll"/>
</dbReference>
<keyword evidence="1" id="KW-0805">Transcription regulation</keyword>
<dbReference type="InterPro" id="IPR003313">
    <property type="entry name" value="AraC-bd"/>
</dbReference>
<dbReference type="EMBL" id="FOYZ01000006">
    <property type="protein sequence ID" value="SFR80383.1"/>
    <property type="molecule type" value="Genomic_DNA"/>
</dbReference>
<dbReference type="InterPro" id="IPR009057">
    <property type="entry name" value="Homeodomain-like_sf"/>
</dbReference>
<gene>
    <name evidence="5" type="ORF">SAMN05661086_01791</name>
</gene>
<feature type="domain" description="HTH araC/xylS-type" evidence="4">
    <location>
        <begin position="178"/>
        <end position="276"/>
    </location>
</feature>
<evidence type="ECO:0000313" key="5">
    <source>
        <dbReference type="EMBL" id="SFR80383.1"/>
    </source>
</evidence>
<keyword evidence="2 5" id="KW-0238">DNA-binding</keyword>
<dbReference type="RefSeq" id="WP_177214645.1">
    <property type="nucleotide sequence ID" value="NZ_FOYZ01000006.1"/>
</dbReference>
<evidence type="ECO:0000313" key="6">
    <source>
        <dbReference type="Proteomes" id="UP000199659"/>
    </source>
</evidence>
<dbReference type="PRINTS" id="PR00032">
    <property type="entry name" value="HTHARAC"/>
</dbReference>
<dbReference type="PROSITE" id="PS00041">
    <property type="entry name" value="HTH_ARAC_FAMILY_1"/>
    <property type="match status" value="1"/>
</dbReference>
<keyword evidence="3" id="KW-0804">Transcription</keyword>
<dbReference type="Gene3D" id="1.10.10.60">
    <property type="entry name" value="Homeodomain-like"/>
    <property type="match status" value="2"/>
</dbReference>
<dbReference type="Pfam" id="PF02311">
    <property type="entry name" value="AraC_binding"/>
    <property type="match status" value="1"/>
</dbReference>
<name>A0A1I6JN33_9FIRM</name>
<dbReference type="Pfam" id="PF12833">
    <property type="entry name" value="HTH_18"/>
    <property type="match status" value="1"/>
</dbReference>
<dbReference type="AlphaFoldDB" id="A0A1I6JN33"/>
<accession>A0A1I6JN33</accession>
<dbReference type="InterPro" id="IPR018060">
    <property type="entry name" value="HTH_AraC"/>
</dbReference>
<dbReference type="SUPFAM" id="SSF51215">
    <property type="entry name" value="Regulatory protein AraC"/>
    <property type="match status" value="1"/>
</dbReference>
<evidence type="ECO:0000256" key="3">
    <source>
        <dbReference type="ARBA" id="ARBA00023163"/>
    </source>
</evidence>
<dbReference type="PROSITE" id="PS01124">
    <property type="entry name" value="HTH_ARAC_FAMILY_2"/>
    <property type="match status" value="1"/>
</dbReference>
<protein>
    <submittedName>
        <fullName evidence="5">AraC-type DNA-binding protein</fullName>
    </submittedName>
</protein>
<dbReference type="SUPFAM" id="SSF46689">
    <property type="entry name" value="Homeodomain-like"/>
    <property type="match status" value="2"/>
</dbReference>
<dbReference type="InterPro" id="IPR037923">
    <property type="entry name" value="HTH-like"/>
</dbReference>
<proteinExistence type="predicted"/>